<dbReference type="EMBL" id="FNHI01000035">
    <property type="protein sequence ID" value="SDN72474.1"/>
    <property type="molecule type" value="Genomic_DNA"/>
</dbReference>
<sequence length="50" mass="5374">MNNDKVVVRAFEGPEAMGAAIDKGDIAIMARAMSPEQINRLDAGRRRSSG</sequence>
<accession>A0A1H0DQM6</accession>
<organism evidence="1 2">
    <name type="scientific">Streptomyces wuyuanensis</name>
    <dbReference type="NCBI Taxonomy" id="1196353"/>
    <lineage>
        <taxon>Bacteria</taxon>
        <taxon>Bacillati</taxon>
        <taxon>Actinomycetota</taxon>
        <taxon>Actinomycetes</taxon>
        <taxon>Kitasatosporales</taxon>
        <taxon>Streptomycetaceae</taxon>
        <taxon>Streptomyces</taxon>
    </lineage>
</organism>
<dbReference type="RefSeq" id="WP_167746176.1">
    <property type="nucleotide sequence ID" value="NZ_FNHI01000035.1"/>
</dbReference>
<dbReference type="Proteomes" id="UP000199063">
    <property type="component" value="Unassembled WGS sequence"/>
</dbReference>
<dbReference type="STRING" id="1196353.SAMN05444921_13551"/>
<dbReference type="GeneID" id="96657173"/>
<evidence type="ECO:0000313" key="1">
    <source>
        <dbReference type="EMBL" id="SDN72474.1"/>
    </source>
</evidence>
<evidence type="ECO:0000313" key="2">
    <source>
        <dbReference type="Proteomes" id="UP000199063"/>
    </source>
</evidence>
<protein>
    <submittedName>
        <fullName evidence="1">Peptide/nickel transport system substrate-binding protein</fullName>
    </submittedName>
</protein>
<name>A0A1H0DQM6_9ACTN</name>
<proteinExistence type="predicted"/>
<reference evidence="2" key="1">
    <citation type="submission" date="2016-10" db="EMBL/GenBank/DDBJ databases">
        <authorList>
            <person name="Varghese N."/>
            <person name="Submissions S."/>
        </authorList>
    </citation>
    <scope>NUCLEOTIDE SEQUENCE [LARGE SCALE GENOMIC DNA]</scope>
    <source>
        <strain evidence="2">CGMCC 4.7042</strain>
    </source>
</reference>
<dbReference type="AlphaFoldDB" id="A0A1H0DQM6"/>
<keyword evidence="2" id="KW-1185">Reference proteome</keyword>
<gene>
    <name evidence="1" type="ORF">SAMN05444921_13551</name>
</gene>